<keyword evidence="1" id="KW-0732">Signal</keyword>
<dbReference type="RefSeq" id="WP_048929358.1">
    <property type="nucleotide sequence ID" value="NZ_KQ235876.1"/>
</dbReference>
<accession>A0A0J9CF66</accession>
<dbReference type="AlphaFoldDB" id="A0A0J9CF66"/>
<evidence type="ECO:0008006" key="4">
    <source>
        <dbReference type="Google" id="ProtNLM"/>
    </source>
</evidence>
<sequence>MKKNVFILSAALLASAWLTACNSGNKQFPEPPATTETKETETTAEVKKAVEFSTGSWNGHTFTSPWLNLAITFPEDCTISTEEDIKKMLGTGQEILVNNGVSNEAQYKAAEFTTTYDFMVILPDQSSIVQMLHENVSVAALGKSMSAEQYLDAVKAQLGALEDYGYEFNDYEDVNIGGQTFTKFSVSALGGAMLQDYYCISKGKYISSIIASYIPDSAETIEAVMAGVTTSK</sequence>
<gene>
    <name evidence="2" type="ORF">HMPREF9470_01073</name>
</gene>
<evidence type="ECO:0000313" key="3">
    <source>
        <dbReference type="Proteomes" id="UP000037392"/>
    </source>
</evidence>
<dbReference type="PATRIC" id="fig|742734.4.peg.1141"/>
<dbReference type="PROSITE" id="PS51257">
    <property type="entry name" value="PROKAR_LIPOPROTEIN"/>
    <property type="match status" value="1"/>
</dbReference>
<organism evidence="2 3">
    <name type="scientific">[Clostridium] citroniae WAL-19142</name>
    <dbReference type="NCBI Taxonomy" id="742734"/>
    <lineage>
        <taxon>Bacteria</taxon>
        <taxon>Bacillati</taxon>
        <taxon>Bacillota</taxon>
        <taxon>Clostridia</taxon>
        <taxon>Lachnospirales</taxon>
        <taxon>Lachnospiraceae</taxon>
        <taxon>Enterocloster</taxon>
    </lineage>
</organism>
<proteinExistence type="predicted"/>
<dbReference type="Proteomes" id="UP000037392">
    <property type="component" value="Unassembled WGS sequence"/>
</dbReference>
<protein>
    <recommendedName>
        <fullName evidence="4">PsbP C-terminal domain-containing protein</fullName>
    </recommendedName>
</protein>
<dbReference type="EMBL" id="ADLK01000007">
    <property type="protein sequence ID" value="KMW22986.1"/>
    <property type="molecule type" value="Genomic_DNA"/>
</dbReference>
<dbReference type="OrthoDB" id="2086735at2"/>
<feature type="chain" id="PRO_5038879403" description="PsbP C-terminal domain-containing protein" evidence="1">
    <location>
        <begin position="21"/>
        <end position="232"/>
    </location>
</feature>
<dbReference type="GeneID" id="93165107"/>
<evidence type="ECO:0000256" key="1">
    <source>
        <dbReference type="SAM" id="SignalP"/>
    </source>
</evidence>
<comment type="caution">
    <text evidence="2">The sequence shown here is derived from an EMBL/GenBank/DDBJ whole genome shotgun (WGS) entry which is preliminary data.</text>
</comment>
<evidence type="ECO:0000313" key="2">
    <source>
        <dbReference type="EMBL" id="KMW22986.1"/>
    </source>
</evidence>
<name>A0A0J9CF66_9FIRM</name>
<reference evidence="2 3" key="1">
    <citation type="submission" date="2011-04" db="EMBL/GenBank/DDBJ databases">
        <title>The Genome Sequence of Clostridium citroniae WAL-19142.</title>
        <authorList>
            <consortium name="The Broad Institute Genome Sequencing Platform"/>
            <person name="Earl A."/>
            <person name="Ward D."/>
            <person name="Feldgarden M."/>
            <person name="Gevers D."/>
            <person name="Warren Y.A."/>
            <person name="Tyrrell K.L."/>
            <person name="Citron D.M."/>
            <person name="Goldstein E.J."/>
            <person name="Daigneault M."/>
            <person name="Allen-Vercoe E."/>
            <person name="Young S.K."/>
            <person name="Zeng Q."/>
            <person name="Gargeya S."/>
            <person name="Fitzgerald M."/>
            <person name="Haas B."/>
            <person name="Abouelleil A."/>
            <person name="Alvarado L."/>
            <person name="Arachchi H.M."/>
            <person name="Berlin A."/>
            <person name="Brown A."/>
            <person name="Chapman S.B."/>
            <person name="Chen Z."/>
            <person name="Dunbar C."/>
            <person name="Freedman E."/>
            <person name="Gearin G."/>
            <person name="Gellesch M."/>
            <person name="Goldberg J."/>
            <person name="Griggs A."/>
            <person name="Gujja S."/>
            <person name="Heilman E.R."/>
            <person name="Heiman D."/>
            <person name="Howarth C."/>
            <person name="Larson L."/>
            <person name="Lui A."/>
            <person name="MacDonald P.J."/>
            <person name="Mehta T."/>
            <person name="Montmayeur A."/>
            <person name="Murphy C."/>
            <person name="Neiman D."/>
            <person name="Pearson M."/>
            <person name="Priest M."/>
            <person name="Roberts A."/>
            <person name="Saif S."/>
            <person name="Shea T."/>
            <person name="Shenoy N."/>
            <person name="Sisk P."/>
            <person name="Stolte C."/>
            <person name="Sykes S."/>
            <person name="White J."/>
            <person name="Yandava C."/>
            <person name="Wortman J."/>
            <person name="Nusbaum C."/>
            <person name="Birren B."/>
        </authorList>
    </citation>
    <scope>NUCLEOTIDE SEQUENCE [LARGE SCALE GENOMIC DNA]</scope>
    <source>
        <strain evidence="2 3">WAL-19142</strain>
    </source>
</reference>
<feature type="signal peptide" evidence="1">
    <location>
        <begin position="1"/>
        <end position="20"/>
    </location>
</feature>